<dbReference type="RefSeq" id="WP_034553392.1">
    <property type="nucleotide sequence ID" value="NZ_CP021886.1"/>
</dbReference>
<keyword evidence="1" id="KW-0812">Transmembrane</keyword>
<evidence type="ECO:0000313" key="2">
    <source>
        <dbReference type="EMBL" id="AWI34048.1"/>
    </source>
</evidence>
<dbReference type="EMBL" id="JRPC02000009">
    <property type="protein sequence ID" value="TLE16137.1"/>
    <property type="molecule type" value="Genomic_DNA"/>
</dbReference>
<evidence type="ECO:0000313" key="3">
    <source>
        <dbReference type="EMBL" id="TLE16137.1"/>
    </source>
</evidence>
<reference evidence="3 4" key="1">
    <citation type="journal article" date="2014" name="Genome Announc.">
        <title>Draft genome sequences of eight enterohepatic helicobacter species isolated from both laboratory and wild rodents.</title>
        <authorList>
            <person name="Sheh A."/>
            <person name="Shen Z."/>
            <person name="Fox J.G."/>
        </authorList>
    </citation>
    <scope>NUCLEOTIDE SEQUENCE [LARGE SCALE GENOMIC DNA]</scope>
    <source>
        <strain evidence="3 4">MIT-03-7007</strain>
    </source>
</reference>
<proteinExistence type="predicted"/>
<reference evidence="3" key="3">
    <citation type="submission" date="2018-04" db="EMBL/GenBank/DDBJ databases">
        <authorList>
            <person name="Sheh A."/>
            <person name="Shen Z."/>
            <person name="Mannion A.J."/>
            <person name="Fox J.G."/>
        </authorList>
    </citation>
    <scope>NUCLEOTIDE SEQUENCE</scope>
    <source>
        <strain evidence="3">MIT-03-7007</strain>
    </source>
</reference>
<gene>
    <name evidence="2" type="ORF">CDV25_04115</name>
    <name evidence="3" type="ORF">LS72_004325</name>
</gene>
<dbReference type="OrthoDB" id="5323496at2"/>
<reference evidence="2 5" key="2">
    <citation type="submission" date="2017-06" db="EMBL/GenBank/DDBJ databases">
        <title>Complete genome of Helicobacter apodemus.</title>
        <authorList>
            <person name="Cho S."/>
        </authorList>
    </citation>
    <scope>NUCLEOTIDE SEQUENCE [LARGE SCALE GENOMIC DNA]</scope>
    <source>
        <strain evidence="2">SCJK1</strain>
        <strain evidence="5">SNUVETPUB-15-01</strain>
    </source>
</reference>
<dbReference type="Proteomes" id="UP000244890">
    <property type="component" value="Chromosome"/>
</dbReference>
<organism evidence="3 4">
    <name type="scientific">Helicobacter apodemus</name>
    <dbReference type="NCBI Taxonomy" id="135569"/>
    <lineage>
        <taxon>Bacteria</taxon>
        <taxon>Pseudomonadati</taxon>
        <taxon>Campylobacterota</taxon>
        <taxon>Epsilonproteobacteria</taxon>
        <taxon>Campylobacterales</taxon>
        <taxon>Helicobacteraceae</taxon>
        <taxon>Helicobacter</taxon>
    </lineage>
</organism>
<keyword evidence="1" id="KW-0472">Membrane</keyword>
<feature type="transmembrane region" description="Helical" evidence="1">
    <location>
        <begin position="7"/>
        <end position="26"/>
    </location>
</feature>
<accession>A0A099UF13</accession>
<protein>
    <recommendedName>
        <fullName evidence="6">Periplasmic protein</fullName>
    </recommendedName>
</protein>
<name>A0A099UF13_9HELI</name>
<keyword evidence="1" id="KW-1133">Transmembrane helix</keyword>
<sequence length="156" mass="18506">MKKCCPGFSIAFIIVFAVGAFLYYQYSFTSVSKIYFNQDSFYEEEDGEVNLFEPMSEKYQLCFYSSYMPKWEEFLKSKIKQNESILAIDMYQLGQNNSKEIIDLKVSSGVMLKLIHEFDIRMLPQCFLIKQNQENLMLYQRVKNKGIYKLLNFKSM</sequence>
<dbReference type="KEGG" id="had:CDV25_04115"/>
<dbReference type="EMBL" id="CP021886">
    <property type="protein sequence ID" value="AWI34048.1"/>
    <property type="molecule type" value="Genomic_DNA"/>
</dbReference>
<evidence type="ECO:0008006" key="6">
    <source>
        <dbReference type="Google" id="ProtNLM"/>
    </source>
</evidence>
<dbReference type="AlphaFoldDB" id="A0A099UF13"/>
<evidence type="ECO:0000256" key="1">
    <source>
        <dbReference type="SAM" id="Phobius"/>
    </source>
</evidence>
<evidence type="ECO:0000313" key="5">
    <source>
        <dbReference type="Proteomes" id="UP000244890"/>
    </source>
</evidence>
<keyword evidence="4" id="KW-1185">Reference proteome</keyword>
<dbReference type="Proteomes" id="UP000029920">
    <property type="component" value="Unassembled WGS sequence"/>
</dbReference>
<evidence type="ECO:0000313" key="4">
    <source>
        <dbReference type="Proteomes" id="UP000029920"/>
    </source>
</evidence>